<feature type="compositionally biased region" description="Basic residues" evidence="1">
    <location>
        <begin position="183"/>
        <end position="195"/>
    </location>
</feature>
<sequence>MAESFGHGQLPAKSGHRQGSEQPAVLLTHADPMGRGQHTGTCGDHDHDPEHQTFTGVAAAAQAPQNGRERIANGGCQYRQPVPADEAIHAGAQCHYHPRHAGQQGPPVRARHTLAKDRCRQQRDQDRGHKKQRIGVGQGQLLQAMREQREHGNGQHAAQQVQRPAHAPQRVPAAAPLNPQYHQRQRHPATQCRHL</sequence>
<evidence type="ECO:0000256" key="1">
    <source>
        <dbReference type="SAM" id="MobiDB-lite"/>
    </source>
</evidence>
<gene>
    <name evidence="2" type="ORF">GALL_444780</name>
</gene>
<name>A0A1J5PRW2_9ZZZZ</name>
<reference evidence="2" key="1">
    <citation type="submission" date="2016-10" db="EMBL/GenBank/DDBJ databases">
        <title>Sequence of Gallionella enrichment culture.</title>
        <authorList>
            <person name="Poehlein A."/>
            <person name="Muehling M."/>
            <person name="Daniel R."/>
        </authorList>
    </citation>
    <scope>NUCLEOTIDE SEQUENCE</scope>
</reference>
<feature type="region of interest" description="Disordered" evidence="1">
    <location>
        <begin position="1"/>
        <end position="51"/>
    </location>
</feature>
<protein>
    <submittedName>
        <fullName evidence="2">Uncharacterized protein</fullName>
    </submittedName>
</protein>
<evidence type="ECO:0000313" key="2">
    <source>
        <dbReference type="EMBL" id="OIQ73882.1"/>
    </source>
</evidence>
<accession>A0A1J5PRW2</accession>
<dbReference type="AlphaFoldDB" id="A0A1J5PRW2"/>
<comment type="caution">
    <text evidence="2">The sequence shown here is derived from an EMBL/GenBank/DDBJ whole genome shotgun (WGS) entry which is preliminary data.</text>
</comment>
<feature type="compositionally biased region" description="Basic and acidic residues" evidence="1">
    <location>
        <begin position="114"/>
        <end position="127"/>
    </location>
</feature>
<dbReference type="EMBL" id="MLJW01002704">
    <property type="protein sequence ID" value="OIQ73882.1"/>
    <property type="molecule type" value="Genomic_DNA"/>
</dbReference>
<proteinExistence type="predicted"/>
<organism evidence="2">
    <name type="scientific">mine drainage metagenome</name>
    <dbReference type="NCBI Taxonomy" id="410659"/>
    <lineage>
        <taxon>unclassified sequences</taxon>
        <taxon>metagenomes</taxon>
        <taxon>ecological metagenomes</taxon>
    </lineage>
</organism>
<feature type="region of interest" description="Disordered" evidence="1">
    <location>
        <begin position="97"/>
        <end position="195"/>
    </location>
</feature>